<dbReference type="InterPro" id="IPR005843">
    <property type="entry name" value="A-D-PHexomutase_C"/>
</dbReference>
<feature type="region of interest" description="Disordered" evidence="6">
    <location>
        <begin position="330"/>
        <end position="349"/>
    </location>
</feature>
<dbReference type="Gene3D" id="3.40.120.10">
    <property type="entry name" value="Alpha-D-Glucose-1,6-Bisphosphate, subunit A, domain 3"/>
    <property type="match status" value="1"/>
</dbReference>
<dbReference type="PROSITE" id="PS00710">
    <property type="entry name" value="PGM_PMM"/>
    <property type="match status" value="1"/>
</dbReference>
<evidence type="ECO:0000313" key="11">
    <source>
        <dbReference type="EMBL" id="KAF5839360.1"/>
    </source>
</evidence>
<evidence type="ECO:0000259" key="10">
    <source>
        <dbReference type="Pfam" id="PF21405"/>
    </source>
</evidence>
<gene>
    <name evidence="11" type="ORF">DUNSADRAFT_1044</name>
</gene>
<feature type="compositionally biased region" description="Polar residues" evidence="6">
    <location>
        <begin position="337"/>
        <end position="349"/>
    </location>
</feature>
<proteinExistence type="inferred from homology"/>
<dbReference type="InterPro" id="IPR036900">
    <property type="entry name" value="A-D-PHexomutase_C_sf"/>
</dbReference>
<reference evidence="11" key="1">
    <citation type="submission" date="2017-08" db="EMBL/GenBank/DDBJ databases">
        <authorList>
            <person name="Polle J.E."/>
            <person name="Barry K."/>
            <person name="Cushman J."/>
            <person name="Schmutz J."/>
            <person name="Tran D."/>
            <person name="Hathwaick L.T."/>
            <person name="Yim W.C."/>
            <person name="Jenkins J."/>
            <person name="Mckie-Krisberg Z.M."/>
            <person name="Prochnik S."/>
            <person name="Lindquist E."/>
            <person name="Dockter R.B."/>
            <person name="Adam C."/>
            <person name="Molina H."/>
            <person name="Bunkerborg J."/>
            <person name="Jin E."/>
            <person name="Buchheim M."/>
            <person name="Magnuson J."/>
        </authorList>
    </citation>
    <scope>NUCLEOTIDE SEQUENCE</scope>
    <source>
        <strain evidence="11">CCAP 19/18</strain>
    </source>
</reference>
<dbReference type="InterPro" id="IPR016055">
    <property type="entry name" value="A-D-PHexomutase_a/b/a-I/II/III"/>
</dbReference>
<name>A0ABQ7GXN2_DUNSA</name>
<dbReference type="SUPFAM" id="SSF55957">
    <property type="entry name" value="Phosphoglucomutase, C-terminal domain"/>
    <property type="match status" value="1"/>
</dbReference>
<evidence type="ECO:0000259" key="7">
    <source>
        <dbReference type="Pfam" id="PF00408"/>
    </source>
</evidence>
<keyword evidence="12" id="KW-1185">Reference proteome</keyword>
<dbReference type="SUPFAM" id="SSF53738">
    <property type="entry name" value="Phosphoglucomutase, first 3 domains"/>
    <property type="match status" value="2"/>
</dbReference>
<feature type="domain" description="Alpha-D-phosphohexomutase C-terminal" evidence="7">
    <location>
        <begin position="533"/>
        <end position="586"/>
    </location>
</feature>
<comment type="similarity">
    <text evidence="2">Belongs to the phosphohexose mutase family.</text>
</comment>
<dbReference type="Gene3D" id="3.30.310.50">
    <property type="entry name" value="Alpha-D-phosphohexomutase, C-terminal domain"/>
    <property type="match status" value="1"/>
</dbReference>
<evidence type="ECO:0000256" key="1">
    <source>
        <dbReference type="ARBA" id="ARBA00001946"/>
    </source>
</evidence>
<dbReference type="EMBL" id="MU069546">
    <property type="protein sequence ID" value="KAF5839360.1"/>
    <property type="molecule type" value="Genomic_DNA"/>
</dbReference>
<evidence type="ECO:0000259" key="9">
    <source>
        <dbReference type="Pfam" id="PF21404"/>
    </source>
</evidence>
<evidence type="ECO:0008006" key="13">
    <source>
        <dbReference type="Google" id="ProtNLM"/>
    </source>
</evidence>
<dbReference type="PANTHER" id="PTHR45955:SF1">
    <property type="entry name" value="PHOSPHOACETYLGLUCOSAMINE MUTASE"/>
    <property type="match status" value="1"/>
</dbReference>
<keyword evidence="3" id="KW-0479">Metal-binding</keyword>
<dbReference type="Pfam" id="PF21404">
    <property type="entry name" value="AMG1_III"/>
    <property type="match status" value="2"/>
</dbReference>
<dbReference type="Pfam" id="PF21405">
    <property type="entry name" value="AMG1_II"/>
    <property type="match status" value="1"/>
</dbReference>
<feature type="domain" description="Alpha-D-phosphohexomutase alpha/beta/alpha" evidence="8">
    <location>
        <begin position="57"/>
        <end position="81"/>
    </location>
</feature>
<dbReference type="Pfam" id="PF02878">
    <property type="entry name" value="PGM_PMM_I"/>
    <property type="match status" value="2"/>
</dbReference>
<evidence type="ECO:0000256" key="5">
    <source>
        <dbReference type="ARBA" id="ARBA00023235"/>
    </source>
</evidence>
<comment type="caution">
    <text evidence="11">The sequence shown here is derived from an EMBL/GenBank/DDBJ whole genome shotgun (WGS) entry which is preliminary data.</text>
</comment>
<dbReference type="InterPro" id="IPR049023">
    <property type="entry name" value="AMG1_II"/>
</dbReference>
<comment type="cofactor">
    <cofactor evidence="1">
        <name>Mg(2+)</name>
        <dbReference type="ChEBI" id="CHEBI:18420"/>
    </cofactor>
</comment>
<evidence type="ECO:0000313" key="12">
    <source>
        <dbReference type="Proteomes" id="UP000815325"/>
    </source>
</evidence>
<protein>
    <recommendedName>
        <fullName evidence="13">Phosphoacetylglucosamine mutase</fullName>
    </recommendedName>
</protein>
<dbReference type="Pfam" id="PF00408">
    <property type="entry name" value="PGM_PMM_IV"/>
    <property type="match status" value="1"/>
</dbReference>
<feature type="domain" description="Phosphoacetylglucosamine mutase AMG1" evidence="9">
    <location>
        <begin position="455"/>
        <end position="495"/>
    </location>
</feature>
<evidence type="ECO:0000256" key="3">
    <source>
        <dbReference type="ARBA" id="ARBA00022723"/>
    </source>
</evidence>
<dbReference type="PANTHER" id="PTHR45955">
    <property type="entry name" value="PHOSPHOACETYLGLUCOSAMINE MUTASE"/>
    <property type="match status" value="1"/>
</dbReference>
<sequence>MLAPDAHRIITASAKFPKPSTDFRPAYGTAGFRCDASLLGSTVFRCGLLTAARAAVLGRHCGLMITASHNPEADNGVKIAHTHTHTHTHAWEPLATELAGYSGDDEVARLLVNLLQGNPGDVPSADSLAVLVGCDTRPSSLALTEAACEGIQAMGVRAVQLGQVTTPQLHFQVAALNAGHLSLPPEQQLHAAGEDAARSALFLDLYFSTLLPAFEELCRGRMSTPQAPSSPDSPLYVDCANGVGAQHLARVAATLASATTGLHLHLLNKGGAPQEGGGRLNHLCGADFVQKECKAPLGFSGLPASARCCSIDGDADRLVYFVLQQPQEQPQQGQQQSASSDPPTSPSLHSVSLLDGDRIAALIASFVSDLLKGLPQPLAQTIKVGVVQTAYANGASTRYITQTLGLQVVCAKTGVMLLQCIVLHFSQRCSSLHLLRQTGNQAPCILTFFRDSMQLQHSCVAAHQLLLLSRVINQTVGDALSGILAVEAILRLKGWTISDWQAMYQDLPSKQTKVSVKDRTVIKTADAERVAISPPQLQPAIDKLVAEAGAQARAFVRPSGTEDIVRVYAEAQTAEAAGALAASVARTTRSLAA</sequence>
<dbReference type="InterPro" id="IPR049022">
    <property type="entry name" value="AMG1_III"/>
</dbReference>
<feature type="domain" description="Phosphoacetylglucosamine mutase AMG1" evidence="9">
    <location>
        <begin position="355"/>
        <end position="419"/>
    </location>
</feature>
<accession>A0ABQ7GXN2</accession>
<dbReference type="InterPro" id="IPR005844">
    <property type="entry name" value="A-D-PHexomutase_a/b/a-I"/>
</dbReference>
<feature type="domain" description="Phosphoacetylglucosamine mutase AMG1" evidence="10">
    <location>
        <begin position="206"/>
        <end position="319"/>
    </location>
</feature>
<evidence type="ECO:0000256" key="4">
    <source>
        <dbReference type="ARBA" id="ARBA00022842"/>
    </source>
</evidence>
<feature type="domain" description="Alpha-D-phosphohexomutase alpha/beta/alpha" evidence="8">
    <location>
        <begin position="127"/>
        <end position="178"/>
    </location>
</feature>
<organism evidence="11 12">
    <name type="scientific">Dunaliella salina</name>
    <name type="common">Green alga</name>
    <name type="synonym">Protococcus salinus</name>
    <dbReference type="NCBI Taxonomy" id="3046"/>
    <lineage>
        <taxon>Eukaryota</taxon>
        <taxon>Viridiplantae</taxon>
        <taxon>Chlorophyta</taxon>
        <taxon>core chlorophytes</taxon>
        <taxon>Chlorophyceae</taxon>
        <taxon>CS clade</taxon>
        <taxon>Chlamydomonadales</taxon>
        <taxon>Dunaliellaceae</taxon>
        <taxon>Dunaliella</taxon>
    </lineage>
</organism>
<keyword evidence="4" id="KW-0460">Magnesium</keyword>
<evidence type="ECO:0000259" key="8">
    <source>
        <dbReference type="Pfam" id="PF02878"/>
    </source>
</evidence>
<dbReference type="Proteomes" id="UP000815325">
    <property type="component" value="Unassembled WGS sequence"/>
</dbReference>
<evidence type="ECO:0000256" key="6">
    <source>
        <dbReference type="SAM" id="MobiDB-lite"/>
    </source>
</evidence>
<evidence type="ECO:0000256" key="2">
    <source>
        <dbReference type="ARBA" id="ARBA00010231"/>
    </source>
</evidence>
<keyword evidence="5" id="KW-0413">Isomerase</keyword>
<dbReference type="InterPro" id="IPR016066">
    <property type="entry name" value="A-D-PHexomutase_CS"/>
</dbReference>